<dbReference type="AlphaFoldDB" id="A0AAE0G7B3"/>
<dbReference type="EMBL" id="LGRX02008725">
    <property type="protein sequence ID" value="KAK3272909.1"/>
    <property type="molecule type" value="Genomic_DNA"/>
</dbReference>
<gene>
    <name evidence="2" type="ORF">CYMTET_18820</name>
</gene>
<dbReference type="Proteomes" id="UP001190700">
    <property type="component" value="Unassembled WGS sequence"/>
</dbReference>
<evidence type="ECO:0000313" key="2">
    <source>
        <dbReference type="EMBL" id="KAK3272909.1"/>
    </source>
</evidence>
<name>A0AAE0G7B3_9CHLO</name>
<protein>
    <submittedName>
        <fullName evidence="2">Uncharacterized protein</fullName>
    </submittedName>
</protein>
<comment type="caution">
    <text evidence="2">The sequence shown here is derived from an EMBL/GenBank/DDBJ whole genome shotgun (WGS) entry which is preliminary data.</text>
</comment>
<feature type="region of interest" description="Disordered" evidence="1">
    <location>
        <begin position="66"/>
        <end position="94"/>
    </location>
</feature>
<sequence length="110" mass="12444">MDSIIASEFDTTQAVETIKGISLTQKVKEVLLNMAELEFAKYRGRHFKSAEMKIAAELRSYINQFETARAEQDSSDEEGDPAEPEDPEECELHVPHFCPETAVVPRLVRC</sequence>
<reference evidence="2 3" key="1">
    <citation type="journal article" date="2015" name="Genome Biol. Evol.">
        <title>Comparative Genomics of a Bacterivorous Green Alga Reveals Evolutionary Causalities and Consequences of Phago-Mixotrophic Mode of Nutrition.</title>
        <authorList>
            <person name="Burns J.A."/>
            <person name="Paasch A."/>
            <person name="Narechania A."/>
            <person name="Kim E."/>
        </authorList>
    </citation>
    <scope>NUCLEOTIDE SEQUENCE [LARGE SCALE GENOMIC DNA]</scope>
    <source>
        <strain evidence="2 3">PLY_AMNH</strain>
    </source>
</reference>
<keyword evidence="3" id="KW-1185">Reference proteome</keyword>
<accession>A0AAE0G7B3</accession>
<feature type="compositionally biased region" description="Acidic residues" evidence="1">
    <location>
        <begin position="73"/>
        <end position="89"/>
    </location>
</feature>
<evidence type="ECO:0000313" key="3">
    <source>
        <dbReference type="Proteomes" id="UP001190700"/>
    </source>
</evidence>
<organism evidence="2 3">
    <name type="scientific">Cymbomonas tetramitiformis</name>
    <dbReference type="NCBI Taxonomy" id="36881"/>
    <lineage>
        <taxon>Eukaryota</taxon>
        <taxon>Viridiplantae</taxon>
        <taxon>Chlorophyta</taxon>
        <taxon>Pyramimonadophyceae</taxon>
        <taxon>Pyramimonadales</taxon>
        <taxon>Pyramimonadaceae</taxon>
        <taxon>Cymbomonas</taxon>
    </lineage>
</organism>
<proteinExistence type="predicted"/>
<evidence type="ECO:0000256" key="1">
    <source>
        <dbReference type="SAM" id="MobiDB-lite"/>
    </source>
</evidence>